<reference evidence="2 3" key="1">
    <citation type="journal article" date="2010" name="Science">
        <title>Genomic comparison of the ants Camponotus floridanus and Harpegnathos saltator.</title>
        <authorList>
            <person name="Bonasio R."/>
            <person name="Zhang G."/>
            <person name="Ye C."/>
            <person name="Mutti N.S."/>
            <person name="Fang X."/>
            <person name="Qin N."/>
            <person name="Donahue G."/>
            <person name="Yang P."/>
            <person name="Li Q."/>
            <person name="Li C."/>
            <person name="Zhang P."/>
            <person name="Huang Z."/>
            <person name="Berger S.L."/>
            <person name="Reinberg D."/>
            <person name="Wang J."/>
            <person name="Liebig J."/>
        </authorList>
    </citation>
    <scope>NUCLEOTIDE SEQUENCE [LARGE SCALE GENOMIC DNA]</scope>
    <source>
        <strain evidence="3">C129</strain>
    </source>
</reference>
<dbReference type="EMBL" id="GL437536">
    <property type="protein sequence ID" value="EFN70312.1"/>
    <property type="molecule type" value="Genomic_DNA"/>
</dbReference>
<protein>
    <submittedName>
        <fullName evidence="2">Uncharacterized protein</fullName>
    </submittedName>
</protein>
<feature type="compositionally biased region" description="Polar residues" evidence="1">
    <location>
        <begin position="107"/>
        <end position="124"/>
    </location>
</feature>
<evidence type="ECO:0000256" key="1">
    <source>
        <dbReference type="SAM" id="MobiDB-lite"/>
    </source>
</evidence>
<proteinExistence type="predicted"/>
<feature type="region of interest" description="Disordered" evidence="1">
    <location>
        <begin position="67"/>
        <end position="130"/>
    </location>
</feature>
<evidence type="ECO:0000313" key="2">
    <source>
        <dbReference type="EMBL" id="EFN70312.1"/>
    </source>
</evidence>
<dbReference type="Proteomes" id="UP000000311">
    <property type="component" value="Unassembled WGS sequence"/>
</dbReference>
<name>E2A8C7_CAMFO</name>
<dbReference type="InParanoid" id="E2A8C7"/>
<gene>
    <name evidence="2" type="ORF">EAG_05263</name>
</gene>
<organism evidence="3">
    <name type="scientific">Camponotus floridanus</name>
    <name type="common">Florida carpenter ant</name>
    <dbReference type="NCBI Taxonomy" id="104421"/>
    <lineage>
        <taxon>Eukaryota</taxon>
        <taxon>Metazoa</taxon>
        <taxon>Ecdysozoa</taxon>
        <taxon>Arthropoda</taxon>
        <taxon>Hexapoda</taxon>
        <taxon>Insecta</taxon>
        <taxon>Pterygota</taxon>
        <taxon>Neoptera</taxon>
        <taxon>Endopterygota</taxon>
        <taxon>Hymenoptera</taxon>
        <taxon>Apocrita</taxon>
        <taxon>Aculeata</taxon>
        <taxon>Formicoidea</taxon>
        <taxon>Formicidae</taxon>
        <taxon>Formicinae</taxon>
        <taxon>Camponotus</taxon>
    </lineage>
</organism>
<accession>E2A8C7</accession>
<sequence length="130" mass="14812">MNAQLPRERRQLDGPEGARAESVAHSFVRYAWVELDRDLMRLISCDFLSWYFLVSYQIRKVDLRSIGDKRKGGNRLQQTKGMPKSDRESQRFSEGFLPPTPPLPQGDESSFDSFSQSLPTTPSEGQGEES</sequence>
<evidence type="ECO:0000313" key="3">
    <source>
        <dbReference type="Proteomes" id="UP000000311"/>
    </source>
</evidence>
<keyword evidence="3" id="KW-1185">Reference proteome</keyword>
<dbReference type="AlphaFoldDB" id="E2A8C7"/>